<dbReference type="RefSeq" id="XP_024712807.1">
    <property type="nucleotide sequence ID" value="XM_024859133.1"/>
</dbReference>
<name>A0A2P7YLU4_9ASCO</name>
<dbReference type="VEuPathDB" id="FungiDB:C7M61_003799"/>
<reference evidence="2 3" key="1">
    <citation type="submission" date="2018-03" db="EMBL/GenBank/DDBJ databases">
        <title>Candida pseudohaemulonii genome assembly and annotation.</title>
        <authorList>
            <person name="Munoz J.F."/>
            <person name="Gade L.G."/>
            <person name="Chow N.A."/>
            <person name="Litvintseva A.P."/>
            <person name="Loparev V.N."/>
            <person name="Cuomo C.A."/>
        </authorList>
    </citation>
    <scope>NUCLEOTIDE SEQUENCE [LARGE SCALE GENOMIC DNA]</scope>
    <source>
        <strain evidence="2 3">B12108</strain>
    </source>
</reference>
<sequence>MATLANLIDWASKKGSTVSEGIEFKNVDNEGNAAYASKDVNAAEIKIPVSMALKLSDALEAFGKEARDIPLKTRNINALTKLYLAYERSHVETSPFSAYISSLPQFPEMKASPYLWSPEETAKLKGSNLGSSLRGNIANIVEEWWLVISILPESIEKPSNHFVNMKFYYEQKFHTEEELHKYIVGEGAAFDNWTSFPSYLWASMIFKLRSFPGYLLKDSKTDPVNYQQEDSAVLLPVIDLLNHSPSAQVVWAVQNDQFVFSSSTPLKAGDQLFNNYGQKGNEELLLAYGFCIDNNEADSVALKVKVPVELLPEMEKNGLKLPKISDYTTSVVKSEKKESYDDYKDGLLFFITKQHVPDNLVLLFQFLVKSKWETSLTLRMRLSGLNHLRQAVESKAALLDYSKLPADSSNTNTANTRIYLKLQKKIMDSAVKHIKRMEKSLLDEQKNKLLTLKSVYKRDTKFLRSLLITMGVLTWEEIVEKQLMDQIWLLYLIRCYNRDEYIKGAQDEEENYLPEWIKKAFIKMDAETSMEPAEVVQFRQLYENMIIPMNEAVPEIYNKGKWTVRELIVSTKLLDTIGFVRGKDQECILVEQ</sequence>
<dbReference type="InterPro" id="IPR050600">
    <property type="entry name" value="SETD3_SETD6_MTase"/>
</dbReference>
<evidence type="ECO:0000313" key="3">
    <source>
        <dbReference type="Proteomes" id="UP000241107"/>
    </source>
</evidence>
<dbReference type="OrthoDB" id="42889at2759"/>
<dbReference type="STRING" id="418784.A0A2P7YLU4"/>
<accession>A0A2P7YLU4</accession>
<dbReference type="PANTHER" id="PTHR13271:SF147">
    <property type="entry name" value="PROTEIN-LYSINE N-METHYLTRANSFERASE EFM1-RELATED"/>
    <property type="match status" value="1"/>
</dbReference>
<keyword evidence="3" id="KW-1185">Reference proteome</keyword>
<dbReference type="PROSITE" id="PS50280">
    <property type="entry name" value="SET"/>
    <property type="match status" value="1"/>
</dbReference>
<proteinExistence type="predicted"/>
<dbReference type="AlphaFoldDB" id="A0A2P7YLU4"/>
<protein>
    <recommendedName>
        <fullName evidence="1">SET domain-containing protein</fullName>
    </recommendedName>
</protein>
<evidence type="ECO:0000259" key="1">
    <source>
        <dbReference type="PROSITE" id="PS50280"/>
    </source>
</evidence>
<feature type="domain" description="SET" evidence="1">
    <location>
        <begin position="20"/>
        <end position="277"/>
    </location>
</feature>
<dbReference type="SUPFAM" id="SSF82199">
    <property type="entry name" value="SET domain"/>
    <property type="match status" value="1"/>
</dbReference>
<dbReference type="InterPro" id="IPR001214">
    <property type="entry name" value="SET_dom"/>
</dbReference>
<organism evidence="2 3">
    <name type="scientific">Candidozyma pseudohaemuli</name>
    <dbReference type="NCBI Taxonomy" id="418784"/>
    <lineage>
        <taxon>Eukaryota</taxon>
        <taxon>Fungi</taxon>
        <taxon>Dikarya</taxon>
        <taxon>Ascomycota</taxon>
        <taxon>Saccharomycotina</taxon>
        <taxon>Pichiomycetes</taxon>
        <taxon>Metschnikowiaceae</taxon>
        <taxon>Candidozyma</taxon>
    </lineage>
</organism>
<dbReference type="InterPro" id="IPR046341">
    <property type="entry name" value="SET_dom_sf"/>
</dbReference>
<dbReference type="PANTHER" id="PTHR13271">
    <property type="entry name" value="UNCHARACTERIZED PUTATIVE METHYLTRANSFERASE"/>
    <property type="match status" value="1"/>
</dbReference>
<evidence type="ECO:0000313" key="2">
    <source>
        <dbReference type="EMBL" id="PSK36934.1"/>
    </source>
</evidence>
<dbReference type="Proteomes" id="UP000241107">
    <property type="component" value="Unassembled WGS sequence"/>
</dbReference>
<dbReference type="GeneID" id="36567187"/>
<comment type="caution">
    <text evidence="2">The sequence shown here is derived from an EMBL/GenBank/DDBJ whole genome shotgun (WGS) entry which is preliminary data.</text>
</comment>
<dbReference type="GO" id="GO:0005634">
    <property type="term" value="C:nucleus"/>
    <property type="evidence" value="ECO:0007669"/>
    <property type="project" value="TreeGrafter"/>
</dbReference>
<gene>
    <name evidence="2" type="ORF">C7M61_003799</name>
</gene>
<dbReference type="Pfam" id="PF00856">
    <property type="entry name" value="SET"/>
    <property type="match status" value="1"/>
</dbReference>
<dbReference type="Gene3D" id="3.90.1410.10">
    <property type="entry name" value="set domain protein methyltransferase, domain 1"/>
    <property type="match status" value="1"/>
</dbReference>
<dbReference type="GO" id="GO:0016279">
    <property type="term" value="F:protein-lysine N-methyltransferase activity"/>
    <property type="evidence" value="ECO:0007669"/>
    <property type="project" value="TreeGrafter"/>
</dbReference>
<dbReference type="EMBL" id="PYFQ01000010">
    <property type="protein sequence ID" value="PSK36934.1"/>
    <property type="molecule type" value="Genomic_DNA"/>
</dbReference>